<evidence type="ECO:0000256" key="1">
    <source>
        <dbReference type="SAM" id="Phobius"/>
    </source>
</evidence>
<dbReference type="Proteomes" id="UP000050443">
    <property type="component" value="Unassembled WGS sequence"/>
</dbReference>
<gene>
    <name evidence="2" type="ORF">RC62_1997</name>
</gene>
<evidence type="ECO:0000313" key="2">
    <source>
        <dbReference type="EMBL" id="KQB38637.1"/>
    </source>
</evidence>
<proteinExistence type="predicted"/>
<dbReference type="EMBL" id="JRLF01000014">
    <property type="protein sequence ID" value="KQB38637.1"/>
    <property type="molecule type" value="Genomic_DNA"/>
</dbReference>
<organism evidence="2 3">
    <name type="scientific">Flavobacterium aquidurense</name>
    <dbReference type="NCBI Taxonomy" id="362413"/>
    <lineage>
        <taxon>Bacteria</taxon>
        <taxon>Pseudomonadati</taxon>
        <taxon>Bacteroidota</taxon>
        <taxon>Flavobacteriia</taxon>
        <taxon>Flavobacteriales</taxon>
        <taxon>Flavobacteriaceae</taxon>
        <taxon>Flavobacterium</taxon>
    </lineage>
</organism>
<dbReference type="AlphaFoldDB" id="A0A0Q0XRN1"/>
<name>A0A0Q0XRN1_9FLAO</name>
<keyword evidence="1" id="KW-1133">Transmembrane helix</keyword>
<keyword evidence="1" id="KW-0472">Membrane</keyword>
<protein>
    <submittedName>
        <fullName evidence="2">Uncharacterized protein</fullName>
    </submittedName>
</protein>
<accession>A0A0Q0XRN1</accession>
<sequence>MITDKNKSPNFLKFVFMISSFYKSALIIFKWFSDSGC</sequence>
<reference evidence="2 3" key="1">
    <citation type="submission" date="2014-09" db="EMBL/GenBank/DDBJ databases">
        <title>Genome sequence of Flavobacterium aquidurense RC62.</title>
        <authorList>
            <person name="Kim J.F."/>
            <person name="Kwak M.-J."/>
        </authorList>
    </citation>
    <scope>NUCLEOTIDE SEQUENCE [LARGE SCALE GENOMIC DNA]</scope>
    <source>
        <strain evidence="2 3">RC62</strain>
    </source>
</reference>
<evidence type="ECO:0000313" key="3">
    <source>
        <dbReference type="Proteomes" id="UP000050443"/>
    </source>
</evidence>
<keyword evidence="1" id="KW-0812">Transmembrane</keyword>
<feature type="transmembrane region" description="Helical" evidence="1">
    <location>
        <begin position="12"/>
        <end position="32"/>
    </location>
</feature>
<comment type="caution">
    <text evidence="2">The sequence shown here is derived from an EMBL/GenBank/DDBJ whole genome shotgun (WGS) entry which is preliminary data.</text>
</comment>